<keyword evidence="2" id="KW-1185">Reference proteome</keyword>
<evidence type="ECO:0000313" key="1">
    <source>
        <dbReference type="EMBL" id="CAD5213621.1"/>
    </source>
</evidence>
<proteinExistence type="predicted"/>
<dbReference type="Proteomes" id="UP000614601">
    <property type="component" value="Unassembled WGS sequence"/>
</dbReference>
<dbReference type="EMBL" id="CAJFDH010000003">
    <property type="protein sequence ID" value="CAD5213621.1"/>
    <property type="molecule type" value="Genomic_DNA"/>
</dbReference>
<dbReference type="AlphaFoldDB" id="A0A811KBW9"/>
<dbReference type="Proteomes" id="UP000783686">
    <property type="component" value="Unassembled WGS sequence"/>
</dbReference>
<name>A0A811KBW9_9BILA</name>
<reference evidence="1" key="1">
    <citation type="submission" date="2020-09" db="EMBL/GenBank/DDBJ databases">
        <authorList>
            <person name="Kikuchi T."/>
        </authorList>
    </citation>
    <scope>NUCLEOTIDE SEQUENCE</scope>
    <source>
        <strain evidence="1">SH1</strain>
    </source>
</reference>
<gene>
    <name evidence="1" type="ORF">BOKJ2_LOCUS5184</name>
</gene>
<accession>A0A811KBW9</accession>
<organism evidence="1 2">
    <name type="scientific">Bursaphelenchus okinawaensis</name>
    <dbReference type="NCBI Taxonomy" id="465554"/>
    <lineage>
        <taxon>Eukaryota</taxon>
        <taxon>Metazoa</taxon>
        <taxon>Ecdysozoa</taxon>
        <taxon>Nematoda</taxon>
        <taxon>Chromadorea</taxon>
        <taxon>Rhabditida</taxon>
        <taxon>Tylenchina</taxon>
        <taxon>Tylenchomorpha</taxon>
        <taxon>Aphelenchoidea</taxon>
        <taxon>Aphelenchoididae</taxon>
        <taxon>Bursaphelenchus</taxon>
    </lineage>
</organism>
<sequence length="103" mass="11695">MPTHPDQSKSKANKLKKLANFISQTVQFINFPVVRVLVDEKLKLLPEKWLAEHKKMDIGNVASCSREKLAENEEKGDRFGIKTFFSKLYRPNIVIISPIPASG</sequence>
<evidence type="ECO:0000313" key="2">
    <source>
        <dbReference type="Proteomes" id="UP000614601"/>
    </source>
</evidence>
<dbReference type="EMBL" id="CAJFCW020000003">
    <property type="protein sequence ID" value="CAG9101234.1"/>
    <property type="molecule type" value="Genomic_DNA"/>
</dbReference>
<comment type="caution">
    <text evidence="1">The sequence shown here is derived from an EMBL/GenBank/DDBJ whole genome shotgun (WGS) entry which is preliminary data.</text>
</comment>
<protein>
    <submittedName>
        <fullName evidence="1">Uncharacterized protein</fullName>
    </submittedName>
</protein>